<sequence length="76" mass="8653">MPGVAGVMRVLLVATGRAEMLRTGRKSDYNEISSVIEGRRTAQIFNDMGNPFNQCSLVHPFWRGLRREVLYVCFSF</sequence>
<accession>A0A7S8IZU2</accession>
<name>A0A7S8IZU2_9BACT</name>
<dbReference type="AlphaFoldDB" id="A0A7S8IZU2"/>
<evidence type="ECO:0000313" key="2">
    <source>
        <dbReference type="Proteomes" id="UP000593737"/>
    </source>
</evidence>
<organism evidence="1 2">
    <name type="scientific">Candidatus Nitrospira kreftii</name>
    <dbReference type="NCBI Taxonomy" id="2652173"/>
    <lineage>
        <taxon>Bacteria</taxon>
        <taxon>Pseudomonadati</taxon>
        <taxon>Nitrospirota</taxon>
        <taxon>Nitrospiria</taxon>
        <taxon>Nitrospirales</taxon>
        <taxon>Nitrospiraceae</taxon>
        <taxon>Nitrospira</taxon>
    </lineage>
</organism>
<dbReference type="EMBL" id="CP047423">
    <property type="protein sequence ID" value="QPD04621.1"/>
    <property type="molecule type" value="Genomic_DNA"/>
</dbReference>
<gene>
    <name evidence="1" type="ORF">Nkreftii_002395</name>
</gene>
<reference evidence="1 2" key="1">
    <citation type="journal article" date="2020" name="ISME J.">
        <title>Enrichment and physiological characterization of a novel comammox Nitrospira indicates ammonium inhibition of complete nitrification.</title>
        <authorList>
            <person name="Sakoula D."/>
            <person name="Koch H."/>
            <person name="Frank J."/>
            <person name="Jetten M.S.M."/>
            <person name="van Kessel M.A.H.J."/>
            <person name="Lucker S."/>
        </authorList>
    </citation>
    <scope>NUCLEOTIDE SEQUENCE [LARGE SCALE GENOMIC DNA]</scope>
    <source>
        <strain evidence="1">Comreactor17</strain>
    </source>
</reference>
<evidence type="ECO:0000313" key="1">
    <source>
        <dbReference type="EMBL" id="QPD04621.1"/>
    </source>
</evidence>
<dbReference type="KEGG" id="nkf:Nkreftii_002395"/>
<proteinExistence type="predicted"/>
<dbReference type="Proteomes" id="UP000593737">
    <property type="component" value="Chromosome"/>
</dbReference>
<protein>
    <submittedName>
        <fullName evidence="1">Uncharacterized protein</fullName>
    </submittedName>
</protein>